<evidence type="ECO:0000313" key="3">
    <source>
        <dbReference type="Proteomes" id="UP000319160"/>
    </source>
</evidence>
<proteinExistence type="predicted"/>
<dbReference type="CDD" id="cd02440">
    <property type="entry name" value="AdoMet_MTases"/>
    <property type="match status" value="1"/>
</dbReference>
<sequence>METQPQAAARMYDERAANYEDSWHPDYSRRLMERVPLKPNDRVLVPCCGTGLESFIAADMVGSDGLVVGVDISTKMLQGARARQAREPELGSRIKLIYHDAMSLDTCAELQDLRGTFDFLICSCAFVLCGDPAAVVRAWRPWLKDGGRMVIDITHEKNLIQGVLMEKVAENLGLKWPSNRQWIRNSDSFRHILEEEGMVVESVELLDNITGKPVSTFGAEDADAQFEYTVNWLLAGTFSWEGKEERARDLFREEWENIACGGRIEIVDWLYLRQSRDYIEGEPSMICSNQHGESAIPKSSAICETFRNFKLSSEYLSRRITTTALTGLRR</sequence>
<dbReference type="OrthoDB" id="6329284at2759"/>
<dbReference type="Gene3D" id="3.40.50.150">
    <property type="entry name" value="Vaccinia Virus protein VP39"/>
    <property type="match status" value="1"/>
</dbReference>
<keyword evidence="3" id="KW-1185">Reference proteome</keyword>
<dbReference type="Pfam" id="PF13847">
    <property type="entry name" value="Methyltransf_31"/>
    <property type="match status" value="1"/>
</dbReference>
<protein>
    <recommendedName>
        <fullName evidence="1">Methyltransferase domain-containing protein</fullName>
    </recommendedName>
</protein>
<dbReference type="AlphaFoldDB" id="A0A553HWE7"/>
<comment type="caution">
    <text evidence="2">The sequence shown here is derived from an EMBL/GenBank/DDBJ whole genome shotgun (WGS) entry which is preliminary data.</text>
</comment>
<organism evidence="2 3">
    <name type="scientific">Xylaria flabelliformis</name>
    <dbReference type="NCBI Taxonomy" id="2512241"/>
    <lineage>
        <taxon>Eukaryota</taxon>
        <taxon>Fungi</taxon>
        <taxon>Dikarya</taxon>
        <taxon>Ascomycota</taxon>
        <taxon>Pezizomycotina</taxon>
        <taxon>Sordariomycetes</taxon>
        <taxon>Xylariomycetidae</taxon>
        <taxon>Xylariales</taxon>
        <taxon>Xylariaceae</taxon>
        <taxon>Xylaria</taxon>
    </lineage>
</organism>
<dbReference type="PANTHER" id="PTHR43464">
    <property type="entry name" value="METHYLTRANSFERASE"/>
    <property type="match status" value="1"/>
</dbReference>
<feature type="domain" description="Methyltransferase" evidence="1">
    <location>
        <begin position="38"/>
        <end position="170"/>
    </location>
</feature>
<dbReference type="STRING" id="2512241.A0A553HWE7"/>
<dbReference type="PANTHER" id="PTHR43464:SF89">
    <property type="entry name" value="METHYLTRANSFERASE"/>
    <property type="match status" value="1"/>
</dbReference>
<evidence type="ECO:0000259" key="1">
    <source>
        <dbReference type="Pfam" id="PF13847"/>
    </source>
</evidence>
<dbReference type="GO" id="GO:0010420">
    <property type="term" value="F:polyprenyldihydroxybenzoate methyltransferase activity"/>
    <property type="evidence" value="ECO:0007669"/>
    <property type="project" value="TreeGrafter"/>
</dbReference>
<accession>A0A553HWE7</accession>
<name>A0A553HWE7_9PEZI</name>
<dbReference type="Proteomes" id="UP000319160">
    <property type="component" value="Unassembled WGS sequence"/>
</dbReference>
<dbReference type="EMBL" id="VFLP01000038">
    <property type="protein sequence ID" value="TRX92263.1"/>
    <property type="molecule type" value="Genomic_DNA"/>
</dbReference>
<dbReference type="InterPro" id="IPR025714">
    <property type="entry name" value="Methyltranfer_dom"/>
</dbReference>
<dbReference type="InterPro" id="IPR029063">
    <property type="entry name" value="SAM-dependent_MTases_sf"/>
</dbReference>
<dbReference type="SUPFAM" id="SSF53335">
    <property type="entry name" value="S-adenosyl-L-methionine-dependent methyltransferases"/>
    <property type="match status" value="1"/>
</dbReference>
<gene>
    <name evidence="2" type="ORF">FHL15_006878</name>
</gene>
<reference evidence="3" key="1">
    <citation type="submission" date="2019-06" db="EMBL/GenBank/DDBJ databases">
        <title>Draft genome sequence of the griseofulvin-producing fungus Xylaria cubensis strain G536.</title>
        <authorList>
            <person name="Mead M.E."/>
            <person name="Raja H.A."/>
            <person name="Steenwyk J.L."/>
            <person name="Knowles S.L."/>
            <person name="Oberlies N.H."/>
            <person name="Rokas A."/>
        </authorList>
    </citation>
    <scope>NUCLEOTIDE SEQUENCE [LARGE SCALE GENOMIC DNA]</scope>
    <source>
        <strain evidence="3">G536</strain>
    </source>
</reference>
<evidence type="ECO:0000313" key="2">
    <source>
        <dbReference type="EMBL" id="TRX92263.1"/>
    </source>
</evidence>